<protein>
    <submittedName>
        <fullName evidence="5">Branched-chain amino acid transport ATP-binding protein LivG</fullName>
    </submittedName>
</protein>
<accession>A0A4V0P1Q8</accession>
<reference evidence="5 6" key="1">
    <citation type="journal article" date="2019" name="ISME J.">
        <title>Isolation and characterization of a thermophilic sulfur- and iron-reducing thaumarchaeote from a terrestrial acidic hot spring.</title>
        <authorList>
            <person name="Kato S."/>
            <person name="Itoh T."/>
            <person name="Yuki M."/>
            <person name="Nagamori M."/>
            <person name="Ohnishi M."/>
            <person name="Uematsu K."/>
            <person name="Suzuki K."/>
            <person name="Takashina T."/>
            <person name="Ohkuma M."/>
        </authorList>
    </citation>
    <scope>NUCLEOTIDE SEQUENCE [LARGE SCALE GENOMIC DNA]</scope>
    <source>
        <strain evidence="5 6">NAS-02</strain>
    </source>
</reference>
<evidence type="ECO:0000256" key="3">
    <source>
        <dbReference type="ARBA" id="ARBA00022840"/>
    </source>
</evidence>
<dbReference type="GO" id="GO:0005304">
    <property type="term" value="F:L-valine transmembrane transporter activity"/>
    <property type="evidence" value="ECO:0007669"/>
    <property type="project" value="TreeGrafter"/>
</dbReference>
<gene>
    <name evidence="5" type="ORF">NAS2_1181</name>
</gene>
<dbReference type="EMBL" id="AP018732">
    <property type="protein sequence ID" value="BBE42570.1"/>
    <property type="molecule type" value="Genomic_DNA"/>
</dbReference>
<dbReference type="CDD" id="cd03219">
    <property type="entry name" value="ABC_Mj1267_LivG_branched"/>
    <property type="match status" value="1"/>
</dbReference>
<dbReference type="SMART" id="SM00382">
    <property type="entry name" value="AAA"/>
    <property type="match status" value="1"/>
</dbReference>
<dbReference type="GO" id="GO:0042941">
    <property type="term" value="P:D-alanine transmembrane transport"/>
    <property type="evidence" value="ECO:0007669"/>
    <property type="project" value="TreeGrafter"/>
</dbReference>
<dbReference type="SUPFAM" id="SSF52540">
    <property type="entry name" value="P-loop containing nucleoside triphosphate hydrolases"/>
    <property type="match status" value="1"/>
</dbReference>
<evidence type="ECO:0000313" key="5">
    <source>
        <dbReference type="EMBL" id="BBE42570.1"/>
    </source>
</evidence>
<dbReference type="GO" id="GO:0015188">
    <property type="term" value="F:L-isoleucine transmembrane transporter activity"/>
    <property type="evidence" value="ECO:0007669"/>
    <property type="project" value="TreeGrafter"/>
</dbReference>
<dbReference type="GO" id="GO:0015808">
    <property type="term" value="P:L-alanine transport"/>
    <property type="evidence" value="ECO:0007669"/>
    <property type="project" value="TreeGrafter"/>
</dbReference>
<dbReference type="RefSeq" id="WP_232085459.1">
    <property type="nucleotide sequence ID" value="NZ_AP018732.1"/>
</dbReference>
<dbReference type="InterPro" id="IPR051120">
    <property type="entry name" value="ABC_AA/LPS_Transport"/>
</dbReference>
<dbReference type="Gene3D" id="3.40.50.300">
    <property type="entry name" value="P-loop containing nucleotide triphosphate hydrolases"/>
    <property type="match status" value="1"/>
</dbReference>
<dbReference type="Pfam" id="PF12399">
    <property type="entry name" value="BCA_ABC_TP_C"/>
    <property type="match status" value="1"/>
</dbReference>
<name>A0A4V0P1Q8_9ARCH</name>
<dbReference type="Pfam" id="PF00005">
    <property type="entry name" value="ABC_tran"/>
    <property type="match status" value="1"/>
</dbReference>
<dbReference type="InterPro" id="IPR003593">
    <property type="entry name" value="AAA+_ATPase"/>
</dbReference>
<dbReference type="Proteomes" id="UP000509448">
    <property type="component" value="Chromosome"/>
</dbReference>
<dbReference type="GO" id="GO:0005886">
    <property type="term" value="C:plasma membrane"/>
    <property type="evidence" value="ECO:0007669"/>
    <property type="project" value="TreeGrafter"/>
</dbReference>
<dbReference type="GO" id="GO:0016887">
    <property type="term" value="F:ATP hydrolysis activity"/>
    <property type="evidence" value="ECO:0007669"/>
    <property type="project" value="InterPro"/>
</dbReference>
<sequence length="249" mass="27221">MSGEVPLLRLLDVSKRFGGVLALRDVSMDVGEGELVALIGPNGAGKSTLFKVICGVIKPDSGRIYFMGRDITGLPPERICRMGIARTHQVPRPFVGMSVLENVLVPASHARGLDMRRAEDLARDILRAVGLGGKADASIGSLTLYERRMLEIARALAADPRLLLLDEPFAGLNPEEAEEALELVRKLKVERRISIIWVEHVMGLLRRTADRVVVLNQGEKIADGTFREVVHSAQVITAYLGEKILDDIG</sequence>
<keyword evidence="3 5" id="KW-0067">ATP-binding</keyword>
<dbReference type="PANTHER" id="PTHR45772">
    <property type="entry name" value="CONSERVED COMPONENT OF ABC TRANSPORTER FOR NATURAL AMINO ACIDS-RELATED"/>
    <property type="match status" value="1"/>
</dbReference>
<dbReference type="InterPro" id="IPR003439">
    <property type="entry name" value="ABC_transporter-like_ATP-bd"/>
</dbReference>
<dbReference type="InterPro" id="IPR027417">
    <property type="entry name" value="P-loop_NTPase"/>
</dbReference>
<dbReference type="PANTHER" id="PTHR45772:SF7">
    <property type="entry name" value="AMINO ACID ABC TRANSPORTER ATP-BINDING PROTEIN"/>
    <property type="match status" value="1"/>
</dbReference>
<dbReference type="GeneID" id="55584991"/>
<organism evidence="5 6">
    <name type="scientific">Conexivisphaera calida</name>
    <dbReference type="NCBI Taxonomy" id="1874277"/>
    <lineage>
        <taxon>Archaea</taxon>
        <taxon>Nitrososphaerota</taxon>
        <taxon>Conexivisphaeria</taxon>
        <taxon>Conexivisphaerales</taxon>
        <taxon>Conexivisphaeraceae</taxon>
        <taxon>Conexivisphaera</taxon>
    </lineage>
</organism>
<dbReference type="AlphaFoldDB" id="A0A4V0P1Q8"/>
<dbReference type="PROSITE" id="PS50893">
    <property type="entry name" value="ABC_TRANSPORTER_2"/>
    <property type="match status" value="1"/>
</dbReference>
<dbReference type="GO" id="GO:1903806">
    <property type="term" value="P:L-isoleucine import across plasma membrane"/>
    <property type="evidence" value="ECO:0007669"/>
    <property type="project" value="TreeGrafter"/>
</dbReference>
<dbReference type="GO" id="GO:1903805">
    <property type="term" value="P:L-valine import across plasma membrane"/>
    <property type="evidence" value="ECO:0007669"/>
    <property type="project" value="TreeGrafter"/>
</dbReference>
<keyword evidence="1" id="KW-0813">Transport</keyword>
<feature type="domain" description="ABC transporter" evidence="4">
    <location>
        <begin position="8"/>
        <end position="242"/>
    </location>
</feature>
<dbReference type="GO" id="GO:0005524">
    <property type="term" value="F:ATP binding"/>
    <property type="evidence" value="ECO:0007669"/>
    <property type="project" value="UniProtKB-KW"/>
</dbReference>
<dbReference type="KEGG" id="ccai:NAS2_1181"/>
<proteinExistence type="predicted"/>
<evidence type="ECO:0000313" key="6">
    <source>
        <dbReference type="Proteomes" id="UP000509448"/>
    </source>
</evidence>
<evidence type="ECO:0000256" key="2">
    <source>
        <dbReference type="ARBA" id="ARBA00022741"/>
    </source>
</evidence>
<keyword evidence="6" id="KW-1185">Reference proteome</keyword>
<keyword evidence="2" id="KW-0547">Nucleotide-binding</keyword>
<evidence type="ECO:0000259" key="4">
    <source>
        <dbReference type="PROSITE" id="PS50893"/>
    </source>
</evidence>
<dbReference type="GO" id="GO:0015192">
    <property type="term" value="F:L-phenylalanine transmembrane transporter activity"/>
    <property type="evidence" value="ECO:0007669"/>
    <property type="project" value="TreeGrafter"/>
</dbReference>
<dbReference type="InterPro" id="IPR032823">
    <property type="entry name" value="BCA_ABC_TP_C"/>
</dbReference>
<evidence type="ECO:0000256" key="1">
    <source>
        <dbReference type="ARBA" id="ARBA00022448"/>
    </source>
</evidence>